<dbReference type="AlphaFoldDB" id="A0A285NDC0"/>
<dbReference type="Proteomes" id="UP000219439">
    <property type="component" value="Unassembled WGS sequence"/>
</dbReference>
<proteinExistence type="predicted"/>
<keyword evidence="1" id="KW-0732">Signal</keyword>
<feature type="signal peptide" evidence="1">
    <location>
        <begin position="1"/>
        <end position="21"/>
    </location>
</feature>
<gene>
    <name evidence="2" type="ORF">SAMN06265368_0978</name>
</gene>
<evidence type="ECO:0000256" key="1">
    <source>
        <dbReference type="SAM" id="SignalP"/>
    </source>
</evidence>
<name>A0A285NDC0_9HYPH</name>
<accession>A0A285NDC0</accession>
<dbReference type="RefSeq" id="WP_097152239.1">
    <property type="nucleotide sequence ID" value="NZ_OBEL01000001.1"/>
</dbReference>
<protein>
    <recommendedName>
        <fullName evidence="4">Gliding motility-associated protein GldM C-terminal domain-containing protein</fullName>
    </recommendedName>
</protein>
<dbReference type="OrthoDB" id="8478457at2"/>
<organism evidence="2 3">
    <name type="scientific">Cohaesibacter gelatinilyticus</name>
    <dbReference type="NCBI Taxonomy" id="372072"/>
    <lineage>
        <taxon>Bacteria</taxon>
        <taxon>Pseudomonadati</taxon>
        <taxon>Pseudomonadota</taxon>
        <taxon>Alphaproteobacteria</taxon>
        <taxon>Hyphomicrobiales</taxon>
        <taxon>Cohaesibacteraceae</taxon>
    </lineage>
</organism>
<sequence>MKNLSSFIFAIIFLSTMNVYAQENFCREEVNPISSSDLAYKKRGDRCEGLFLQQVSATGMRIAAYHKHPASYDETSLALNISSGTENSSKALTVTSLRPKQFYRMDTRFSGNNYSLPLDVVRHPDVNVTPSDFAAVVCKENCDASIPTLTPASFGRGDVFNPYIALVANLELFELRISIKADNTGKVLFDKEMLGKRTWPASRPATFPLKPYFKSHESITIEVIAVGRGRKQIDSISARLEYE</sequence>
<evidence type="ECO:0000313" key="3">
    <source>
        <dbReference type="Proteomes" id="UP000219439"/>
    </source>
</evidence>
<keyword evidence="3" id="KW-1185">Reference proteome</keyword>
<evidence type="ECO:0000313" key="2">
    <source>
        <dbReference type="EMBL" id="SNZ07455.1"/>
    </source>
</evidence>
<feature type="chain" id="PRO_5012854748" description="Gliding motility-associated protein GldM C-terminal domain-containing protein" evidence="1">
    <location>
        <begin position="22"/>
        <end position="243"/>
    </location>
</feature>
<dbReference type="EMBL" id="OBEL01000001">
    <property type="protein sequence ID" value="SNZ07455.1"/>
    <property type="molecule type" value="Genomic_DNA"/>
</dbReference>
<evidence type="ECO:0008006" key="4">
    <source>
        <dbReference type="Google" id="ProtNLM"/>
    </source>
</evidence>
<reference evidence="2 3" key="1">
    <citation type="submission" date="2017-09" db="EMBL/GenBank/DDBJ databases">
        <authorList>
            <person name="Ehlers B."/>
            <person name="Leendertz F.H."/>
        </authorList>
    </citation>
    <scope>NUCLEOTIDE SEQUENCE [LARGE SCALE GENOMIC DNA]</scope>
    <source>
        <strain evidence="2 3">DSM 18289</strain>
    </source>
</reference>